<evidence type="ECO:0000259" key="2">
    <source>
        <dbReference type="Pfam" id="PF04773"/>
    </source>
</evidence>
<evidence type="ECO:0000313" key="5">
    <source>
        <dbReference type="Proteomes" id="UP000244450"/>
    </source>
</evidence>
<gene>
    <name evidence="4" type="ORF">DCC81_13515</name>
</gene>
<evidence type="ECO:0000256" key="1">
    <source>
        <dbReference type="SAM" id="Phobius"/>
    </source>
</evidence>
<dbReference type="Gene3D" id="2.60.120.1440">
    <property type="match status" value="1"/>
</dbReference>
<dbReference type="PANTHER" id="PTHR30273">
    <property type="entry name" value="PERIPLASMIC SIGNAL SENSOR AND SIGMA FACTOR ACTIVATOR FECR-RELATED"/>
    <property type="match status" value="1"/>
</dbReference>
<evidence type="ECO:0008006" key="6">
    <source>
        <dbReference type="Google" id="ProtNLM"/>
    </source>
</evidence>
<dbReference type="Pfam" id="PF04773">
    <property type="entry name" value="FecR"/>
    <property type="match status" value="1"/>
</dbReference>
<protein>
    <recommendedName>
        <fullName evidence="6">FecR protein domain-containing protein</fullName>
    </recommendedName>
</protein>
<keyword evidence="1" id="KW-1133">Transmembrane helix</keyword>
<dbReference type="Proteomes" id="UP000244450">
    <property type="component" value="Unassembled WGS sequence"/>
</dbReference>
<organism evidence="4 5">
    <name type="scientific">Chitinophaga parva</name>
    <dbReference type="NCBI Taxonomy" id="2169414"/>
    <lineage>
        <taxon>Bacteria</taxon>
        <taxon>Pseudomonadati</taxon>
        <taxon>Bacteroidota</taxon>
        <taxon>Chitinophagia</taxon>
        <taxon>Chitinophagales</taxon>
        <taxon>Chitinophagaceae</taxon>
        <taxon>Chitinophaga</taxon>
    </lineage>
</organism>
<dbReference type="PANTHER" id="PTHR30273:SF2">
    <property type="entry name" value="PROTEIN FECR"/>
    <property type="match status" value="1"/>
</dbReference>
<comment type="caution">
    <text evidence="4">The sequence shown here is derived from an EMBL/GenBank/DDBJ whole genome shotgun (WGS) entry which is preliminary data.</text>
</comment>
<dbReference type="Pfam" id="PF16344">
    <property type="entry name" value="FecR_C"/>
    <property type="match status" value="1"/>
</dbReference>
<dbReference type="InterPro" id="IPR006860">
    <property type="entry name" value="FecR"/>
</dbReference>
<dbReference type="Gene3D" id="3.55.50.30">
    <property type="match status" value="1"/>
</dbReference>
<dbReference type="AlphaFoldDB" id="A0A2T7BGA9"/>
<evidence type="ECO:0000259" key="3">
    <source>
        <dbReference type="Pfam" id="PF16344"/>
    </source>
</evidence>
<feature type="domain" description="FecR protein" evidence="2">
    <location>
        <begin position="136"/>
        <end position="225"/>
    </location>
</feature>
<sequence length="341" mass="38033">MQLSEPEIYLLITRHLSFNTTIAEDEWLAAWLMASKDNRQLFEEVKAVWLSAGRQHNGAAETGKAFASLKSRLQQEEREFLQDPVPAPLRRTKNTRIFKIAGFSLAGAAVAASLLWMFIARPEITPGSREKTIVAAEKTTLTLSDGSMVCLSPGSRLSYPEVFDEQHRTVRLDGQAFFKVSKRPHQPFTVVSGTLLTEVLGTAFTIAAFPDRDKITVALVEGRVNVRGGHGQQHMLQPGMELVLDKNKEQVQVRPIGINDNITGWMSRELVFNDITLSEAAEQLQAVYGVHLVFENQRAANCRIWGKFSDRPLPEVLETIKLAGVAYQLKGKDSIYISAKK</sequence>
<dbReference type="OrthoDB" id="1452822at2"/>
<keyword evidence="1" id="KW-0472">Membrane</keyword>
<reference evidence="4 5" key="1">
    <citation type="submission" date="2018-04" db="EMBL/GenBank/DDBJ databases">
        <title>Chitinophaga fuyangensis sp. nov., isolated from soil in a chemical factory.</title>
        <authorList>
            <person name="Chen K."/>
        </authorList>
    </citation>
    <scope>NUCLEOTIDE SEQUENCE [LARGE SCALE GENOMIC DNA]</scope>
    <source>
        <strain evidence="4 5">LY-1</strain>
    </source>
</reference>
<feature type="domain" description="Protein FecR C-terminal" evidence="3">
    <location>
        <begin position="269"/>
        <end position="333"/>
    </location>
</feature>
<keyword evidence="1" id="KW-0812">Transmembrane</keyword>
<name>A0A2T7BGA9_9BACT</name>
<dbReference type="PIRSF" id="PIRSF018266">
    <property type="entry name" value="FecR"/>
    <property type="match status" value="1"/>
</dbReference>
<accession>A0A2T7BGA9</accession>
<dbReference type="InterPro" id="IPR012373">
    <property type="entry name" value="Ferrdict_sens_TM"/>
</dbReference>
<feature type="transmembrane region" description="Helical" evidence="1">
    <location>
        <begin position="100"/>
        <end position="119"/>
    </location>
</feature>
<evidence type="ECO:0000313" key="4">
    <source>
        <dbReference type="EMBL" id="PUZ25318.1"/>
    </source>
</evidence>
<dbReference type="InterPro" id="IPR032508">
    <property type="entry name" value="FecR_C"/>
</dbReference>
<proteinExistence type="predicted"/>
<keyword evidence="5" id="KW-1185">Reference proteome</keyword>
<dbReference type="GO" id="GO:0016989">
    <property type="term" value="F:sigma factor antagonist activity"/>
    <property type="evidence" value="ECO:0007669"/>
    <property type="project" value="TreeGrafter"/>
</dbReference>
<dbReference type="EMBL" id="QCYK01000002">
    <property type="protein sequence ID" value="PUZ25318.1"/>
    <property type="molecule type" value="Genomic_DNA"/>
</dbReference>